<protein>
    <recommendedName>
        <fullName evidence="3">Cysteinyl-tRNA synthetase</fullName>
    </recommendedName>
</protein>
<keyword evidence="2" id="KW-1185">Reference proteome</keyword>
<dbReference type="RefSeq" id="WP_220608434.1">
    <property type="nucleotide sequence ID" value="NZ_CP080598.1"/>
</dbReference>
<evidence type="ECO:0008006" key="3">
    <source>
        <dbReference type="Google" id="ProtNLM"/>
    </source>
</evidence>
<dbReference type="EMBL" id="CP080598">
    <property type="protein sequence ID" value="QYX30202.1"/>
    <property type="molecule type" value="Genomic_DNA"/>
</dbReference>
<name>A0ABX8WUY8_9CYAN</name>
<reference evidence="1 2" key="1">
    <citation type="journal article" date="2022" name="J. Am. Chem. Soc.">
        <title>Biosynthesis of Guanitoxin Enables Global Environmental Detection in Freshwater Cyanobacteria.</title>
        <authorList>
            <person name="Lima S.T."/>
            <person name="Fallon T.R."/>
            <person name="Cordoza J.L."/>
            <person name="Chekan J.R."/>
            <person name="Delbaje E."/>
            <person name="Hopiavuori A.R."/>
            <person name="Alvarenga D.O."/>
            <person name="Wood S.M."/>
            <person name="Luhavaya H."/>
            <person name="Baumgartner J.T."/>
            <person name="Dorr F.A."/>
            <person name="Etchegaray A."/>
            <person name="Pinto E."/>
            <person name="McKinnie S.M.K."/>
            <person name="Fiore M.F."/>
            <person name="Moore B.S."/>
        </authorList>
    </citation>
    <scope>NUCLEOTIDE SEQUENCE [LARGE SCALE GENOMIC DNA]</scope>
    <source>
        <strain evidence="1 2">ITEP-024</strain>
    </source>
</reference>
<sequence>MINIQIDSLIFTFPDSWKVCKYDEWAFYRHQFSKMSPGIKAVDLLAIENQVIWLIEAKDYRQHPRTKTIDLADEVVQKVLYTLAAMLPAKIHASDICESNFAREILKGQRLCVILHLEQPVKTSKLFPRAIDPSKVQLKLRTLIKPIDPHPKVVESTQMQGLEWTVTGTMNT</sequence>
<gene>
    <name evidence="1" type="ORF">K2F26_14770</name>
</gene>
<dbReference type="Proteomes" id="UP000826540">
    <property type="component" value="Chromosome"/>
</dbReference>
<proteinExistence type="predicted"/>
<evidence type="ECO:0000313" key="1">
    <source>
        <dbReference type="EMBL" id="QYX30202.1"/>
    </source>
</evidence>
<organism evidence="1 2">
    <name type="scientific">Sphaerospermopsis torques-reginae ITEP-024</name>
    <dbReference type="NCBI Taxonomy" id="984208"/>
    <lineage>
        <taxon>Bacteria</taxon>
        <taxon>Bacillati</taxon>
        <taxon>Cyanobacteriota</taxon>
        <taxon>Cyanophyceae</taxon>
        <taxon>Nostocales</taxon>
        <taxon>Aphanizomenonaceae</taxon>
        <taxon>Sphaerospermopsis</taxon>
        <taxon>Sphaerospermopsis torques-reginae</taxon>
    </lineage>
</organism>
<accession>A0ABX8WUY8</accession>
<evidence type="ECO:0000313" key="2">
    <source>
        <dbReference type="Proteomes" id="UP000826540"/>
    </source>
</evidence>